<dbReference type="Proteomes" id="UP001293593">
    <property type="component" value="Unassembled WGS sequence"/>
</dbReference>
<protein>
    <submittedName>
        <fullName evidence="2">Uncharacterized protein</fullName>
    </submittedName>
</protein>
<name>A0AAE1ILV2_9FABA</name>
<dbReference type="EMBL" id="JAWXYG010000018">
    <property type="protein sequence ID" value="KAK4253137.1"/>
    <property type="molecule type" value="Genomic_DNA"/>
</dbReference>
<evidence type="ECO:0000313" key="3">
    <source>
        <dbReference type="Proteomes" id="UP001293593"/>
    </source>
</evidence>
<keyword evidence="3" id="KW-1185">Reference proteome</keyword>
<organism evidence="2 3">
    <name type="scientific">Acacia crassicarpa</name>
    <name type="common">northern wattle</name>
    <dbReference type="NCBI Taxonomy" id="499986"/>
    <lineage>
        <taxon>Eukaryota</taxon>
        <taxon>Viridiplantae</taxon>
        <taxon>Streptophyta</taxon>
        <taxon>Embryophyta</taxon>
        <taxon>Tracheophyta</taxon>
        <taxon>Spermatophyta</taxon>
        <taxon>Magnoliopsida</taxon>
        <taxon>eudicotyledons</taxon>
        <taxon>Gunneridae</taxon>
        <taxon>Pentapetalae</taxon>
        <taxon>rosids</taxon>
        <taxon>fabids</taxon>
        <taxon>Fabales</taxon>
        <taxon>Fabaceae</taxon>
        <taxon>Caesalpinioideae</taxon>
        <taxon>mimosoid clade</taxon>
        <taxon>Acacieae</taxon>
        <taxon>Acacia</taxon>
    </lineage>
</organism>
<sequence>MKSDSLEYWRSYFQTTNCDIFNIIKHAITVTVSNFPNEFRLRRDEIAALLFSREDGGCKSGFDREVTKLEAASSKENKANSGRDGHGGMNKNQVSNFSSGQAGELLRIKEILYNSKDKVCPLFVKFSSLLYIVQPSICAHMVTKSP</sequence>
<evidence type="ECO:0000256" key="1">
    <source>
        <dbReference type="SAM" id="MobiDB-lite"/>
    </source>
</evidence>
<accession>A0AAE1ILV2</accession>
<proteinExistence type="predicted"/>
<feature type="compositionally biased region" description="Basic and acidic residues" evidence="1">
    <location>
        <begin position="70"/>
        <end position="86"/>
    </location>
</feature>
<evidence type="ECO:0000313" key="2">
    <source>
        <dbReference type="EMBL" id="KAK4253137.1"/>
    </source>
</evidence>
<dbReference type="AlphaFoldDB" id="A0AAE1ILV2"/>
<dbReference type="PANTHER" id="PTHR46554">
    <property type="entry name" value="MEDIATOR OF RNA POLYMERASE II TRANSCRIPTION SUBUNIT 26A-RELATED"/>
    <property type="match status" value="1"/>
</dbReference>
<reference evidence="2" key="1">
    <citation type="submission" date="2023-10" db="EMBL/GenBank/DDBJ databases">
        <title>Chromosome-level genome of the transformable northern wattle, Acacia crassicarpa.</title>
        <authorList>
            <person name="Massaro I."/>
            <person name="Sinha N.R."/>
            <person name="Poethig S."/>
            <person name="Leichty A.R."/>
        </authorList>
    </citation>
    <scope>NUCLEOTIDE SEQUENCE</scope>
    <source>
        <strain evidence="2">Acra3RX</strain>
        <tissue evidence="2">Leaf</tissue>
    </source>
</reference>
<feature type="region of interest" description="Disordered" evidence="1">
    <location>
        <begin position="70"/>
        <end position="94"/>
    </location>
</feature>
<dbReference type="PANTHER" id="PTHR46554:SF2">
    <property type="entry name" value="TFIIS N-TERMINAL DOMAIN-CONTAINING PROTEIN"/>
    <property type="match status" value="1"/>
</dbReference>
<gene>
    <name evidence="2" type="ORF">QN277_010953</name>
</gene>
<comment type="caution">
    <text evidence="2">The sequence shown here is derived from an EMBL/GenBank/DDBJ whole genome shotgun (WGS) entry which is preliminary data.</text>
</comment>